<evidence type="ECO:0000313" key="13">
    <source>
        <dbReference type="Proteomes" id="UP000192491"/>
    </source>
</evidence>
<evidence type="ECO:0000313" key="12">
    <source>
        <dbReference type="EMBL" id="OQX01513.1"/>
    </source>
</evidence>
<organism evidence="12 13">
    <name type="scientific">Thiothrix lacustris</name>
    <dbReference type="NCBI Taxonomy" id="525917"/>
    <lineage>
        <taxon>Bacteria</taxon>
        <taxon>Pseudomonadati</taxon>
        <taxon>Pseudomonadota</taxon>
        <taxon>Gammaproteobacteria</taxon>
        <taxon>Thiotrichales</taxon>
        <taxon>Thiotrichaceae</taxon>
        <taxon>Thiothrix</taxon>
    </lineage>
</organism>
<dbReference type="Gene3D" id="1.10.287.180">
    <property type="entry name" value="Transcription elongation factor, GreA/GreB, N-terminal domain"/>
    <property type="match status" value="1"/>
</dbReference>
<sequence>MSTRPPLTLKGSERLKAELQRLKTEDRPQIIQAIATAREHGDLKENAEYHAAREQQSFCEGRIKELESNLSMAQIIDVAIVGAANPGKVVFGATVELEEVASGETITYQIVGDIEADIKHNRIAISSPIARAMIGKEEGDVAMVQAPSGVREYEIVAVTYQ</sequence>
<evidence type="ECO:0000256" key="2">
    <source>
        <dbReference type="ARBA" id="ARBA00013729"/>
    </source>
</evidence>
<keyword evidence="12" id="KW-0251">Elongation factor</keyword>
<evidence type="ECO:0000256" key="5">
    <source>
        <dbReference type="ARBA" id="ARBA00023163"/>
    </source>
</evidence>
<feature type="domain" description="Transcription elongation factor GreA/GreB N-terminal" evidence="11">
    <location>
        <begin position="6"/>
        <end position="75"/>
    </location>
</feature>
<evidence type="ECO:0000259" key="10">
    <source>
        <dbReference type="Pfam" id="PF01272"/>
    </source>
</evidence>
<dbReference type="InterPro" id="IPR036805">
    <property type="entry name" value="Tscrpt_elong_fac_GreA/B_N_sf"/>
</dbReference>
<feature type="domain" description="Transcription elongation factor GreA/GreB C-terminal" evidence="10">
    <location>
        <begin position="87"/>
        <end position="160"/>
    </location>
</feature>
<dbReference type="GO" id="GO:0003677">
    <property type="term" value="F:DNA binding"/>
    <property type="evidence" value="ECO:0007669"/>
    <property type="project" value="UniProtKB-UniRule"/>
</dbReference>
<dbReference type="InterPro" id="IPR001437">
    <property type="entry name" value="Tscrpt_elong_fac_GreA/B_C"/>
</dbReference>
<dbReference type="InterPro" id="IPR006359">
    <property type="entry name" value="Tscrpt_elong_fac_GreA"/>
</dbReference>
<dbReference type="GO" id="GO:0032784">
    <property type="term" value="P:regulation of DNA-templated transcription elongation"/>
    <property type="evidence" value="ECO:0007669"/>
    <property type="project" value="UniProtKB-UniRule"/>
</dbReference>
<dbReference type="Pfam" id="PF01272">
    <property type="entry name" value="GreA_GreB"/>
    <property type="match status" value="1"/>
</dbReference>
<keyword evidence="3 8" id="KW-0805">Transcription regulation</keyword>
<reference evidence="12 13" key="1">
    <citation type="submission" date="2017-01" db="EMBL/GenBank/DDBJ databases">
        <title>Novel large sulfur bacteria in the metagenomes of groundwater-fed chemosynthetic microbial mats in the Lake Huron basin.</title>
        <authorList>
            <person name="Sharrar A.M."/>
            <person name="Flood B.E."/>
            <person name="Bailey J.V."/>
            <person name="Jones D.S."/>
            <person name="Biddanda B."/>
            <person name="Ruberg S.A."/>
            <person name="Marcus D.N."/>
            <person name="Dick G.J."/>
        </authorList>
    </citation>
    <scope>NUCLEOTIDE SEQUENCE [LARGE SCALE GENOMIC DNA]</scope>
    <source>
        <strain evidence="12">A8</strain>
    </source>
</reference>
<dbReference type="GO" id="GO:0070063">
    <property type="term" value="F:RNA polymerase binding"/>
    <property type="evidence" value="ECO:0007669"/>
    <property type="project" value="InterPro"/>
</dbReference>
<comment type="similarity">
    <text evidence="1 8 9">Belongs to the GreA/GreB family.</text>
</comment>
<protein>
    <recommendedName>
        <fullName evidence="2 8">Transcription elongation factor GreA</fullName>
    </recommendedName>
    <alternativeName>
        <fullName evidence="7 8">Transcript cleavage factor GreA</fullName>
    </alternativeName>
</protein>
<dbReference type="PANTHER" id="PTHR30437">
    <property type="entry name" value="TRANSCRIPTION ELONGATION FACTOR GREA"/>
    <property type="match status" value="1"/>
</dbReference>
<evidence type="ECO:0000256" key="3">
    <source>
        <dbReference type="ARBA" id="ARBA00023015"/>
    </source>
</evidence>
<evidence type="ECO:0000256" key="6">
    <source>
        <dbReference type="ARBA" id="ARBA00024916"/>
    </source>
</evidence>
<dbReference type="InterPro" id="IPR022691">
    <property type="entry name" value="Tscrpt_elong_fac_GreA/B_N"/>
</dbReference>
<dbReference type="FunFam" id="3.10.50.30:FF:000001">
    <property type="entry name" value="Transcription elongation factor GreA"/>
    <property type="match status" value="1"/>
</dbReference>
<dbReference type="NCBIfam" id="NF001263">
    <property type="entry name" value="PRK00226.1-4"/>
    <property type="match status" value="1"/>
</dbReference>
<dbReference type="AlphaFoldDB" id="A0A1Y1QB09"/>
<dbReference type="PIRSF" id="PIRSF006092">
    <property type="entry name" value="GreA_GreB"/>
    <property type="match status" value="1"/>
</dbReference>
<evidence type="ECO:0000256" key="9">
    <source>
        <dbReference type="RuleBase" id="RU000556"/>
    </source>
</evidence>
<evidence type="ECO:0000256" key="4">
    <source>
        <dbReference type="ARBA" id="ARBA00023125"/>
    </source>
</evidence>
<dbReference type="NCBIfam" id="TIGR01462">
    <property type="entry name" value="greA"/>
    <property type="match status" value="1"/>
</dbReference>
<dbReference type="Gene3D" id="3.10.50.30">
    <property type="entry name" value="Transcription elongation factor, GreA/GreB, C-terminal domain"/>
    <property type="match status" value="1"/>
</dbReference>
<dbReference type="InterPro" id="IPR028624">
    <property type="entry name" value="Tscrpt_elong_fac_GreA/B"/>
</dbReference>
<dbReference type="GO" id="GO:0003746">
    <property type="term" value="F:translation elongation factor activity"/>
    <property type="evidence" value="ECO:0007669"/>
    <property type="project" value="UniProtKB-KW"/>
</dbReference>
<dbReference type="PROSITE" id="PS00829">
    <property type="entry name" value="GREAB_1"/>
    <property type="match status" value="1"/>
</dbReference>
<dbReference type="NCBIfam" id="NF001264">
    <property type="entry name" value="PRK00226.1-5"/>
    <property type="match status" value="1"/>
</dbReference>
<dbReference type="SUPFAM" id="SSF46557">
    <property type="entry name" value="GreA transcript cleavage protein, N-terminal domain"/>
    <property type="match status" value="1"/>
</dbReference>
<dbReference type="PANTHER" id="PTHR30437:SF4">
    <property type="entry name" value="TRANSCRIPTION ELONGATION FACTOR GREA"/>
    <property type="match status" value="1"/>
</dbReference>
<dbReference type="InterPro" id="IPR036953">
    <property type="entry name" value="GreA/GreB_C_sf"/>
</dbReference>
<name>A0A1Y1QB09_9GAMM</name>
<keyword evidence="5 8" id="KW-0804">Transcription</keyword>
<evidence type="ECO:0000256" key="8">
    <source>
        <dbReference type="HAMAP-Rule" id="MF_00105"/>
    </source>
</evidence>
<dbReference type="FunFam" id="1.10.287.180:FF:000001">
    <property type="entry name" value="Transcription elongation factor GreA"/>
    <property type="match status" value="1"/>
</dbReference>
<dbReference type="GO" id="GO:0006354">
    <property type="term" value="P:DNA-templated transcription elongation"/>
    <property type="evidence" value="ECO:0007669"/>
    <property type="project" value="TreeGrafter"/>
</dbReference>
<dbReference type="SUPFAM" id="SSF54534">
    <property type="entry name" value="FKBP-like"/>
    <property type="match status" value="1"/>
</dbReference>
<evidence type="ECO:0000256" key="1">
    <source>
        <dbReference type="ARBA" id="ARBA00008213"/>
    </source>
</evidence>
<dbReference type="Proteomes" id="UP000192491">
    <property type="component" value="Unassembled WGS sequence"/>
</dbReference>
<keyword evidence="12" id="KW-0648">Protein biosynthesis</keyword>
<gene>
    <name evidence="8" type="primary">greA</name>
    <name evidence="12" type="ORF">BWK73_45885</name>
</gene>
<dbReference type="NCBIfam" id="NF001261">
    <property type="entry name" value="PRK00226.1-2"/>
    <property type="match status" value="1"/>
</dbReference>
<comment type="caution">
    <text evidence="12">The sequence shown here is derived from an EMBL/GenBank/DDBJ whole genome shotgun (WGS) entry which is preliminary data.</text>
</comment>
<dbReference type="Pfam" id="PF03449">
    <property type="entry name" value="GreA_GreB_N"/>
    <property type="match status" value="1"/>
</dbReference>
<keyword evidence="4 8" id="KW-0238">DNA-binding</keyword>
<dbReference type="STRING" id="1123401.GCA_000621325_00980"/>
<dbReference type="HAMAP" id="MF_00105">
    <property type="entry name" value="GreA_GreB"/>
    <property type="match status" value="1"/>
</dbReference>
<dbReference type="InterPro" id="IPR023459">
    <property type="entry name" value="Tscrpt_elong_fac_GreA/B_fam"/>
</dbReference>
<dbReference type="InterPro" id="IPR018151">
    <property type="entry name" value="TF_GreA/GreB_CS"/>
</dbReference>
<evidence type="ECO:0000256" key="7">
    <source>
        <dbReference type="ARBA" id="ARBA00030776"/>
    </source>
</evidence>
<accession>A0A1Y1QB09</accession>
<comment type="function">
    <text evidence="6 8 9">Necessary for efficient RNA polymerase transcription elongation past template-encoded arresting sites. The arresting sites in DNA have the property of trapping a certain fraction of elongating RNA polymerases that pass through, resulting in locked ternary complexes. Cleavage of the nascent transcript by cleavage factors such as GreA or GreB allows the resumption of elongation from the new 3'terminus. GreA releases sequences of 2 to 3 nucleotides.</text>
</comment>
<dbReference type="EMBL" id="MTEJ01000571">
    <property type="protein sequence ID" value="OQX01513.1"/>
    <property type="molecule type" value="Genomic_DNA"/>
</dbReference>
<evidence type="ECO:0000259" key="11">
    <source>
        <dbReference type="Pfam" id="PF03449"/>
    </source>
</evidence>
<proteinExistence type="inferred from homology"/>